<organism evidence="2 3">
    <name type="scientific">Mucor circinelloides f. circinelloides (strain 1006PhL)</name>
    <name type="common">Mucormycosis agent</name>
    <name type="synonym">Calyptromyces circinelloides</name>
    <dbReference type="NCBI Taxonomy" id="1220926"/>
    <lineage>
        <taxon>Eukaryota</taxon>
        <taxon>Fungi</taxon>
        <taxon>Fungi incertae sedis</taxon>
        <taxon>Mucoromycota</taxon>
        <taxon>Mucoromycotina</taxon>
        <taxon>Mucoromycetes</taxon>
        <taxon>Mucorales</taxon>
        <taxon>Mucorineae</taxon>
        <taxon>Mucoraceae</taxon>
        <taxon>Mucor</taxon>
    </lineage>
</organism>
<sequence length="417" mass="46379">MSKATNTPSTRQLRSRKADLVSNLSPTSTSRTATSSPLRSINSHPTLEESFKRQFSSLSPPLTSALLPDFPTKKTTLRSRLPKPTSSPTRSSPTIDTNFVSTDGTLCIPLFTSVPQHSEQFELSSSAPEWALNFQSQFRDLHQRLSQYDSPLATVEDLVVENARLRAELDVVKTALTEAQHGQLSTSLASTAQPPHPNQAFPPKSKDPPSATTNATTNPTPKKQRRKTPASSRTPNPAAIAALQRKFLPSANIHSDYRFIYYKANKQPLSCYREKVFPKLGIHDSRVLDIHFPIHTVVSLLMHYDFVLEFITLMKNHLHIDPLLDFDPLEDRNLLDPAFSSLDSVSRSQKINDLHNKRVLRAIFFVRLSLRVTVAKSMLLQSFIVPAQFDAILADTLAARRAEQSPVSPPPTASSAE</sequence>
<feature type="compositionally biased region" description="Polar residues" evidence="1">
    <location>
        <begin position="183"/>
        <end position="193"/>
    </location>
</feature>
<dbReference type="STRING" id="1220926.S2JXQ5"/>
<dbReference type="OrthoDB" id="2289470at2759"/>
<feature type="non-terminal residue" evidence="2">
    <location>
        <position position="417"/>
    </location>
</feature>
<gene>
    <name evidence="2" type="ORF">HMPREF1544_08647</name>
</gene>
<dbReference type="InParanoid" id="S2JXQ5"/>
<evidence type="ECO:0000256" key="1">
    <source>
        <dbReference type="SAM" id="MobiDB-lite"/>
    </source>
</evidence>
<protein>
    <submittedName>
        <fullName evidence="2">Uncharacterized protein</fullName>
    </submittedName>
</protein>
<dbReference type="EMBL" id="KE124034">
    <property type="protein sequence ID" value="EPB84630.1"/>
    <property type="molecule type" value="Genomic_DNA"/>
</dbReference>
<evidence type="ECO:0000313" key="2">
    <source>
        <dbReference type="EMBL" id="EPB84630.1"/>
    </source>
</evidence>
<dbReference type="eggNOG" id="ENOG502TABX">
    <property type="taxonomic scope" value="Eukaryota"/>
</dbReference>
<name>S2JXQ5_MUCC1</name>
<feature type="region of interest" description="Disordered" evidence="1">
    <location>
        <begin position="62"/>
        <end position="96"/>
    </location>
</feature>
<dbReference type="Proteomes" id="UP000014254">
    <property type="component" value="Unassembled WGS sequence"/>
</dbReference>
<dbReference type="VEuPathDB" id="FungiDB:HMPREF1544_08647"/>
<feature type="region of interest" description="Disordered" evidence="1">
    <location>
        <begin position="1"/>
        <end position="44"/>
    </location>
</feature>
<evidence type="ECO:0000313" key="3">
    <source>
        <dbReference type="Proteomes" id="UP000014254"/>
    </source>
</evidence>
<dbReference type="OMA" id="MNNRILD"/>
<dbReference type="AlphaFoldDB" id="S2JXQ5"/>
<accession>S2JXQ5</accession>
<feature type="compositionally biased region" description="Low complexity" evidence="1">
    <location>
        <begin position="211"/>
        <end position="221"/>
    </location>
</feature>
<feature type="region of interest" description="Disordered" evidence="1">
    <location>
        <begin position="183"/>
        <end position="236"/>
    </location>
</feature>
<feature type="compositionally biased region" description="Polar residues" evidence="1">
    <location>
        <begin position="1"/>
        <end position="12"/>
    </location>
</feature>
<feature type="compositionally biased region" description="Low complexity" evidence="1">
    <location>
        <begin position="82"/>
        <end position="94"/>
    </location>
</feature>
<keyword evidence="3" id="KW-1185">Reference proteome</keyword>
<reference evidence="3" key="1">
    <citation type="submission" date="2013-05" db="EMBL/GenBank/DDBJ databases">
        <title>The Genome sequence of Mucor circinelloides f. circinelloides 1006PhL.</title>
        <authorList>
            <consortium name="The Broad Institute Genomics Platform"/>
            <person name="Cuomo C."/>
            <person name="Earl A."/>
            <person name="Findley K."/>
            <person name="Lee S.C."/>
            <person name="Walker B."/>
            <person name="Young S."/>
            <person name="Zeng Q."/>
            <person name="Gargeya S."/>
            <person name="Fitzgerald M."/>
            <person name="Haas B."/>
            <person name="Abouelleil A."/>
            <person name="Allen A.W."/>
            <person name="Alvarado L."/>
            <person name="Arachchi H.M."/>
            <person name="Berlin A.M."/>
            <person name="Chapman S.B."/>
            <person name="Gainer-Dewar J."/>
            <person name="Goldberg J."/>
            <person name="Griggs A."/>
            <person name="Gujja S."/>
            <person name="Hansen M."/>
            <person name="Howarth C."/>
            <person name="Imamovic A."/>
            <person name="Ireland A."/>
            <person name="Larimer J."/>
            <person name="McCowan C."/>
            <person name="Murphy C."/>
            <person name="Pearson M."/>
            <person name="Poon T.W."/>
            <person name="Priest M."/>
            <person name="Roberts A."/>
            <person name="Saif S."/>
            <person name="Shea T."/>
            <person name="Sisk P."/>
            <person name="Sykes S."/>
            <person name="Wortman J."/>
            <person name="Nusbaum C."/>
            <person name="Birren B."/>
        </authorList>
    </citation>
    <scope>NUCLEOTIDE SEQUENCE [LARGE SCALE GENOMIC DNA]</scope>
    <source>
        <strain evidence="3">1006PhL</strain>
    </source>
</reference>
<feature type="compositionally biased region" description="Low complexity" evidence="1">
    <location>
        <begin position="24"/>
        <end position="40"/>
    </location>
</feature>
<proteinExistence type="predicted"/>